<organism evidence="1 2">
    <name type="scientific">Hungatella hathewayi</name>
    <dbReference type="NCBI Taxonomy" id="154046"/>
    <lineage>
        <taxon>Bacteria</taxon>
        <taxon>Bacillati</taxon>
        <taxon>Bacillota</taxon>
        <taxon>Clostridia</taxon>
        <taxon>Lachnospirales</taxon>
        <taxon>Lachnospiraceae</taxon>
        <taxon>Hungatella</taxon>
    </lineage>
</organism>
<comment type="caution">
    <text evidence="1">The sequence shown here is derived from an EMBL/GenBank/DDBJ whole genome shotgun (WGS) entry which is preliminary data.</text>
</comment>
<evidence type="ECO:0000313" key="2">
    <source>
        <dbReference type="Proteomes" id="UP000261111"/>
    </source>
</evidence>
<dbReference type="AlphaFoldDB" id="A0A3E2WMG4"/>
<name>A0A3E2WMG4_9FIRM</name>
<accession>A0A3E2WMG4</accession>
<proteinExistence type="predicted"/>
<sequence length="83" mass="9552">MLLKEGKTRFSEDKGYLYTLKIWFFYRSRKVFSTFLFDKKPSRRDVHCSVRSRNRCAAAAGAGFASETLIFEFLLVQEAGSGI</sequence>
<protein>
    <submittedName>
        <fullName evidence="1">Uncharacterized protein</fullName>
    </submittedName>
</protein>
<dbReference type="Proteomes" id="UP000261111">
    <property type="component" value="Unassembled WGS sequence"/>
</dbReference>
<dbReference type="EMBL" id="QVIA01000020">
    <property type="protein sequence ID" value="RGC28301.1"/>
    <property type="molecule type" value="Genomic_DNA"/>
</dbReference>
<evidence type="ECO:0000313" key="1">
    <source>
        <dbReference type="EMBL" id="RGC28301.1"/>
    </source>
</evidence>
<gene>
    <name evidence="1" type="ORF">DWX41_16365</name>
</gene>
<reference evidence="1 2" key="1">
    <citation type="submission" date="2018-08" db="EMBL/GenBank/DDBJ databases">
        <title>A genome reference for cultivated species of the human gut microbiota.</title>
        <authorList>
            <person name="Zou Y."/>
            <person name="Xue W."/>
            <person name="Luo G."/>
        </authorList>
    </citation>
    <scope>NUCLEOTIDE SEQUENCE [LARGE SCALE GENOMIC DNA]</scope>
    <source>
        <strain evidence="1 2">AF19-21</strain>
    </source>
</reference>